<dbReference type="AlphaFoldDB" id="A0A1H9AJI4"/>
<keyword evidence="3 5" id="KW-0658">Purine biosynthesis</keyword>
<dbReference type="GO" id="GO:0004638">
    <property type="term" value="F:phosphoribosylaminoimidazole carboxylase activity"/>
    <property type="evidence" value="ECO:0007669"/>
    <property type="project" value="InterPro"/>
</dbReference>
<dbReference type="NCBIfam" id="NF004677">
    <property type="entry name" value="PRK06019.1-3"/>
    <property type="match status" value="1"/>
</dbReference>
<sequence length="381" mass="40735">MIPPGNTLGMLGGGQLGRMFTVAARTLGYRVLVLDPDPGSPAGRIADEHLHSAYGDAWALEQMAARCAVVTTEFENIPAQTLHTLAGLIPVRPGARALECTQDRGREKAMIQSLGLETAPFERVTHKEQIKAALAAVGTPAILKRAALGYDGKGQVGVASLAAAEAGFDHLGQVPCVLEQRLPLEREISVVLARGVGGETLCYPVAENIHRHGILHMSIVPARIDHATAQAACRAAIQLAEALEYCGVMAVEFFITTAGELRVNEIAPRPHNSGHYTLDACVTSQFEQQVRAICALPLGDTRLLSPVVMVNLLGDLWADGEPRWGALLEHPAAKLHLYGKSQARPGRKMGHFCVLGDDRDRIITEAETLFAALSGEVQHGS</sequence>
<dbReference type="Pfam" id="PF02222">
    <property type="entry name" value="ATP-grasp"/>
    <property type="match status" value="1"/>
</dbReference>
<dbReference type="InterPro" id="IPR003135">
    <property type="entry name" value="ATP-grasp_carboxylate-amine"/>
</dbReference>
<keyword evidence="4 5" id="KW-0067">ATP-binding</keyword>
<dbReference type="Proteomes" id="UP000199496">
    <property type="component" value="Unassembled WGS sequence"/>
</dbReference>
<dbReference type="GO" id="GO:0006189">
    <property type="term" value="P:'de novo' IMP biosynthetic process"/>
    <property type="evidence" value="ECO:0007669"/>
    <property type="project" value="UniProtKB-UniRule"/>
</dbReference>
<dbReference type="NCBIfam" id="NF004676">
    <property type="entry name" value="PRK06019.1-2"/>
    <property type="match status" value="1"/>
</dbReference>
<dbReference type="RefSeq" id="WP_090204134.1">
    <property type="nucleotide sequence ID" value="NZ_FOFO01000005.1"/>
</dbReference>
<feature type="binding site" evidence="5">
    <location>
        <position position="210"/>
    </location>
    <ligand>
        <name>ATP</name>
        <dbReference type="ChEBI" id="CHEBI:30616"/>
    </ligand>
</feature>
<feature type="binding site" evidence="5">
    <location>
        <begin position="149"/>
        <end position="155"/>
    </location>
    <ligand>
        <name>ATP</name>
        <dbReference type="ChEBI" id="CHEBI:30616"/>
    </ligand>
</feature>
<dbReference type="GO" id="GO:0046872">
    <property type="term" value="F:metal ion binding"/>
    <property type="evidence" value="ECO:0007669"/>
    <property type="project" value="InterPro"/>
</dbReference>
<dbReference type="Pfam" id="PF17769">
    <property type="entry name" value="PurK_C"/>
    <property type="match status" value="1"/>
</dbReference>
<comment type="function">
    <text evidence="6">Catalyzes the ATP-dependent conversion of 5-aminoimidazole ribonucleotide (AIR) and HCO(3)- to N5-carboxyaminoimidazole ribonucleotide (N5-CAIR).</text>
</comment>
<reference evidence="8 9" key="1">
    <citation type="submission" date="2016-10" db="EMBL/GenBank/DDBJ databases">
        <authorList>
            <person name="de Groot N.N."/>
        </authorList>
    </citation>
    <scope>NUCLEOTIDE SEQUENCE [LARGE SCALE GENOMIC DNA]</scope>
    <source>
        <strain evidence="8 9">B7-7</strain>
    </source>
</reference>
<evidence type="ECO:0000256" key="2">
    <source>
        <dbReference type="ARBA" id="ARBA00022741"/>
    </source>
</evidence>
<dbReference type="Gene3D" id="3.40.50.20">
    <property type="match status" value="1"/>
</dbReference>
<dbReference type="InterPro" id="IPR013815">
    <property type="entry name" value="ATP_grasp_subdomain_1"/>
</dbReference>
<dbReference type="PROSITE" id="PS50975">
    <property type="entry name" value="ATP_GRASP"/>
    <property type="match status" value="1"/>
</dbReference>
<proteinExistence type="inferred from homology"/>
<dbReference type="Pfam" id="PF22660">
    <property type="entry name" value="RS_preATP-grasp-like"/>
    <property type="match status" value="1"/>
</dbReference>
<dbReference type="InterPro" id="IPR011054">
    <property type="entry name" value="Rudment_hybrid_motif"/>
</dbReference>
<dbReference type="UniPathway" id="UPA00074">
    <property type="reaction ID" value="UER00942"/>
</dbReference>
<evidence type="ECO:0000256" key="3">
    <source>
        <dbReference type="ARBA" id="ARBA00022755"/>
    </source>
</evidence>
<dbReference type="NCBIfam" id="TIGR01161">
    <property type="entry name" value="purK"/>
    <property type="match status" value="1"/>
</dbReference>
<dbReference type="SUPFAM" id="SSF56059">
    <property type="entry name" value="Glutathione synthetase ATP-binding domain-like"/>
    <property type="match status" value="1"/>
</dbReference>
<dbReference type="Gene3D" id="3.30.470.20">
    <property type="entry name" value="ATP-grasp fold, B domain"/>
    <property type="match status" value="1"/>
</dbReference>
<dbReference type="FunFam" id="3.30.470.20:FF:000029">
    <property type="entry name" value="N5-carboxyaminoimidazole ribonucleotide synthase"/>
    <property type="match status" value="1"/>
</dbReference>
<evidence type="ECO:0000256" key="6">
    <source>
        <dbReference type="RuleBase" id="RU361200"/>
    </source>
</evidence>
<accession>A0A1H9AJI4</accession>
<feature type="binding site" evidence="5">
    <location>
        <begin position="264"/>
        <end position="265"/>
    </location>
    <ligand>
        <name>ATP</name>
        <dbReference type="ChEBI" id="CHEBI:30616"/>
    </ligand>
</feature>
<comment type="similarity">
    <text evidence="5 6">Belongs to the PurK/PurT family.</text>
</comment>
<dbReference type="GO" id="GO:0034028">
    <property type="term" value="F:5-(carboxyamino)imidazole ribonucleotide synthase activity"/>
    <property type="evidence" value="ECO:0007669"/>
    <property type="project" value="UniProtKB-UniRule"/>
</dbReference>
<comment type="catalytic activity">
    <reaction evidence="5 6">
        <text>5-amino-1-(5-phospho-beta-D-ribosyl)imidazole + hydrogencarbonate + ATP = 5-carboxyamino-1-(5-phospho-D-ribosyl)imidazole + ADP + phosphate + 2 H(+)</text>
        <dbReference type="Rhea" id="RHEA:19317"/>
        <dbReference type="ChEBI" id="CHEBI:15378"/>
        <dbReference type="ChEBI" id="CHEBI:17544"/>
        <dbReference type="ChEBI" id="CHEBI:30616"/>
        <dbReference type="ChEBI" id="CHEBI:43474"/>
        <dbReference type="ChEBI" id="CHEBI:58730"/>
        <dbReference type="ChEBI" id="CHEBI:137981"/>
        <dbReference type="ChEBI" id="CHEBI:456216"/>
        <dbReference type="EC" id="6.3.4.18"/>
    </reaction>
</comment>
<keyword evidence="9" id="KW-1185">Reference proteome</keyword>
<evidence type="ECO:0000256" key="4">
    <source>
        <dbReference type="ARBA" id="ARBA00022840"/>
    </source>
</evidence>
<organism evidence="8 9">
    <name type="scientific">Ectothiorhodospira magna</name>
    <dbReference type="NCBI Taxonomy" id="867345"/>
    <lineage>
        <taxon>Bacteria</taxon>
        <taxon>Pseudomonadati</taxon>
        <taxon>Pseudomonadota</taxon>
        <taxon>Gammaproteobacteria</taxon>
        <taxon>Chromatiales</taxon>
        <taxon>Ectothiorhodospiraceae</taxon>
        <taxon>Ectothiorhodospira</taxon>
    </lineage>
</organism>
<dbReference type="PANTHER" id="PTHR11609">
    <property type="entry name" value="PURINE BIOSYNTHESIS PROTEIN 6/7, PUR6/7"/>
    <property type="match status" value="1"/>
</dbReference>
<dbReference type="InterPro" id="IPR011761">
    <property type="entry name" value="ATP-grasp"/>
</dbReference>
<dbReference type="InterPro" id="IPR040686">
    <property type="entry name" value="PurK_C"/>
</dbReference>
<evidence type="ECO:0000313" key="8">
    <source>
        <dbReference type="EMBL" id="SEP76543.1"/>
    </source>
</evidence>
<keyword evidence="1 5" id="KW-0436">Ligase</keyword>
<feature type="binding site" evidence="5">
    <location>
        <begin position="179"/>
        <end position="182"/>
    </location>
    <ligand>
        <name>ATP</name>
        <dbReference type="ChEBI" id="CHEBI:30616"/>
    </ligand>
</feature>
<comment type="subunit">
    <text evidence="5 6">Homodimer.</text>
</comment>
<dbReference type="InterPro" id="IPR005875">
    <property type="entry name" value="PurK"/>
</dbReference>
<dbReference type="NCBIfam" id="NF004679">
    <property type="entry name" value="PRK06019.1-5"/>
    <property type="match status" value="1"/>
</dbReference>
<feature type="binding site" evidence="5">
    <location>
        <position position="104"/>
    </location>
    <ligand>
        <name>ATP</name>
        <dbReference type="ChEBI" id="CHEBI:30616"/>
    </ligand>
</feature>
<name>A0A1H9AJI4_9GAMM</name>
<feature type="binding site" evidence="5">
    <location>
        <position position="144"/>
    </location>
    <ligand>
        <name>ATP</name>
        <dbReference type="ChEBI" id="CHEBI:30616"/>
    </ligand>
</feature>
<dbReference type="InterPro" id="IPR016185">
    <property type="entry name" value="PreATP-grasp_dom_sf"/>
</dbReference>
<dbReference type="SUPFAM" id="SSF51246">
    <property type="entry name" value="Rudiment single hybrid motif"/>
    <property type="match status" value="1"/>
</dbReference>
<comment type="pathway">
    <text evidence="5 6">Purine metabolism; IMP biosynthesis via de novo pathway; 5-amino-1-(5-phospho-D-ribosyl)imidazole-4-carboxylate from 5-amino-1-(5-phospho-D-ribosyl)imidazole (N5-CAIR route): step 1/2.</text>
</comment>
<feature type="domain" description="ATP-grasp" evidence="7">
    <location>
        <begin position="108"/>
        <end position="294"/>
    </location>
</feature>
<dbReference type="STRING" id="867345.SAMN05421693_10591"/>
<evidence type="ECO:0000259" key="7">
    <source>
        <dbReference type="PROSITE" id="PS50975"/>
    </source>
</evidence>
<dbReference type="Gene3D" id="3.30.1490.20">
    <property type="entry name" value="ATP-grasp fold, A domain"/>
    <property type="match status" value="1"/>
</dbReference>
<dbReference type="FunFam" id="3.30.1490.20:FF:000015">
    <property type="entry name" value="N5-carboxyaminoimidazole ribonucleotide synthase"/>
    <property type="match status" value="1"/>
</dbReference>
<dbReference type="SUPFAM" id="SSF52440">
    <property type="entry name" value="PreATP-grasp domain"/>
    <property type="match status" value="1"/>
</dbReference>
<dbReference type="HAMAP" id="MF_01928">
    <property type="entry name" value="PurK"/>
    <property type="match status" value="1"/>
</dbReference>
<dbReference type="InterPro" id="IPR054350">
    <property type="entry name" value="PurT/PurK_preATP-grasp"/>
</dbReference>
<dbReference type="PANTHER" id="PTHR11609:SF5">
    <property type="entry name" value="PHOSPHORIBOSYLAMINOIMIDAZOLE CARBOXYLASE"/>
    <property type="match status" value="1"/>
</dbReference>
<feature type="binding site" evidence="5">
    <location>
        <position position="187"/>
    </location>
    <ligand>
        <name>ATP</name>
        <dbReference type="ChEBI" id="CHEBI:30616"/>
    </ligand>
</feature>
<dbReference type="EMBL" id="FOFO01000005">
    <property type="protein sequence ID" value="SEP76543.1"/>
    <property type="molecule type" value="Genomic_DNA"/>
</dbReference>
<dbReference type="GO" id="GO:0005524">
    <property type="term" value="F:ATP binding"/>
    <property type="evidence" value="ECO:0007669"/>
    <property type="project" value="UniProtKB-UniRule"/>
</dbReference>
<dbReference type="OrthoDB" id="9804625at2"/>
<gene>
    <name evidence="5 6" type="primary">purK</name>
    <name evidence="8" type="ORF">SAMN05421693_10591</name>
</gene>
<dbReference type="NCBIfam" id="NF004675">
    <property type="entry name" value="PRK06019.1-1"/>
    <property type="match status" value="1"/>
</dbReference>
<dbReference type="EC" id="6.3.4.18" evidence="5 6"/>
<keyword evidence="2 5" id="KW-0547">Nucleotide-binding</keyword>
<evidence type="ECO:0000256" key="1">
    <source>
        <dbReference type="ARBA" id="ARBA00022598"/>
    </source>
</evidence>
<dbReference type="GO" id="GO:0005829">
    <property type="term" value="C:cytosol"/>
    <property type="evidence" value="ECO:0007669"/>
    <property type="project" value="TreeGrafter"/>
</dbReference>
<protein>
    <recommendedName>
        <fullName evidence="5 6">N5-carboxyaminoimidazole ribonucleotide synthase</fullName>
        <shortName evidence="5 6">N5-CAIR synthase</shortName>
        <ecNumber evidence="5 6">6.3.4.18</ecNumber>
    </recommendedName>
    <alternativeName>
        <fullName evidence="5 6">5-(carboxyamino)imidazole ribonucleotide synthetase</fullName>
    </alternativeName>
</protein>
<evidence type="ECO:0000313" key="9">
    <source>
        <dbReference type="Proteomes" id="UP000199496"/>
    </source>
</evidence>
<evidence type="ECO:0000256" key="5">
    <source>
        <dbReference type="HAMAP-Rule" id="MF_01928"/>
    </source>
</evidence>
<comment type="function">
    <text evidence="5">Catalyzes the ATP-dependent conversion of 5-aminoimidazole ribonucleotide (AIR) and HCO(3)(-) to N5-carboxyaminoimidazole ribonucleotide (N5-CAIR).</text>
</comment>